<protein>
    <submittedName>
        <fullName evidence="1">DUF1847 domain-containing protein</fullName>
    </submittedName>
</protein>
<dbReference type="Gene3D" id="3.30.420.130">
    <property type="entry name" value="Dinitrogenase iron-molybdenum cofactor biosynthesis domain"/>
    <property type="match status" value="1"/>
</dbReference>
<dbReference type="EMBL" id="QZKI01000061">
    <property type="protein sequence ID" value="RJP71214.1"/>
    <property type="molecule type" value="Genomic_DNA"/>
</dbReference>
<name>A0A419F058_9BACT</name>
<dbReference type="InterPro" id="IPR036105">
    <property type="entry name" value="DiNase_FeMo-co_biosyn_sf"/>
</dbReference>
<reference evidence="1 2" key="1">
    <citation type="journal article" date="2017" name="ISME J.">
        <title>Energy and carbon metabolisms in a deep terrestrial subsurface fluid microbial community.</title>
        <authorList>
            <person name="Momper L."/>
            <person name="Jungbluth S.P."/>
            <person name="Lee M.D."/>
            <person name="Amend J.P."/>
        </authorList>
    </citation>
    <scope>NUCLEOTIDE SEQUENCE [LARGE SCALE GENOMIC DNA]</scope>
    <source>
        <strain evidence="1">SURF_17</strain>
    </source>
</reference>
<evidence type="ECO:0000313" key="2">
    <source>
        <dbReference type="Proteomes" id="UP000285961"/>
    </source>
</evidence>
<organism evidence="1 2">
    <name type="scientific">Candidatus Abyssobacteria bacterium SURF_17</name>
    <dbReference type="NCBI Taxonomy" id="2093361"/>
    <lineage>
        <taxon>Bacteria</taxon>
        <taxon>Pseudomonadati</taxon>
        <taxon>Candidatus Hydrogenedentota</taxon>
        <taxon>Candidatus Abyssobacteria</taxon>
    </lineage>
</organism>
<sequence length="323" mass="35750">MAIPLFGTRVSPRYLYADKMMLAKVVDNRVASRKIAEAPSMSEEAWLSQLVTLGIDVFVCGAVEEDFLEQVESYGIKIIRNVAGEVEEILSSLASGHLKDGYGSASQTDGSMPRAGGIPLSSIGKKTSEQTDGEMRIDCIECLDRPCLQGKSCTSSPENLFAVDKYSEFRHSMEVTMDISAETDRKLCRIAEFIYYSLGMEYKHIGVAFCVEMFQEAEILTRLLRRFFRVSPVCCKIGGHTQQDSITAVEGVLCNPVGQAFVLNSLRTDINVSMGLCVGCDYIFARHSEAPTTTLFVKDKSLANNPVNALYSKYYIDDILREA</sequence>
<dbReference type="AlphaFoldDB" id="A0A419F058"/>
<proteinExistence type="predicted"/>
<dbReference type="Proteomes" id="UP000285961">
    <property type="component" value="Unassembled WGS sequence"/>
</dbReference>
<accession>A0A419F058</accession>
<evidence type="ECO:0000313" key="1">
    <source>
        <dbReference type="EMBL" id="RJP71214.1"/>
    </source>
</evidence>
<gene>
    <name evidence="1" type="ORF">C4532_07825</name>
</gene>
<dbReference type="InterPro" id="IPR014997">
    <property type="entry name" value="DUF1847"/>
</dbReference>
<dbReference type="Pfam" id="PF08901">
    <property type="entry name" value="DUF1847"/>
    <property type="match status" value="1"/>
</dbReference>
<comment type="caution">
    <text evidence="1">The sequence shown here is derived from an EMBL/GenBank/DDBJ whole genome shotgun (WGS) entry which is preliminary data.</text>
</comment>
<dbReference type="SUPFAM" id="SSF53146">
    <property type="entry name" value="Nitrogenase accessory factor-like"/>
    <property type="match status" value="1"/>
</dbReference>